<dbReference type="GO" id="GO:0050897">
    <property type="term" value="F:cobalt ion binding"/>
    <property type="evidence" value="ECO:0007669"/>
    <property type="project" value="TreeGrafter"/>
</dbReference>
<dbReference type="InterPro" id="IPR045863">
    <property type="entry name" value="CorA_TM1_TM2"/>
</dbReference>
<feature type="transmembrane region" description="Helical" evidence="9">
    <location>
        <begin position="278"/>
        <end position="296"/>
    </location>
</feature>
<dbReference type="Proteomes" id="UP000199086">
    <property type="component" value="Unassembled WGS sequence"/>
</dbReference>
<dbReference type="GO" id="GO:0005886">
    <property type="term" value="C:plasma membrane"/>
    <property type="evidence" value="ECO:0007669"/>
    <property type="project" value="UniProtKB-SubCell"/>
</dbReference>
<dbReference type="GO" id="GO:0000287">
    <property type="term" value="F:magnesium ion binding"/>
    <property type="evidence" value="ECO:0007669"/>
    <property type="project" value="TreeGrafter"/>
</dbReference>
<feature type="coiled-coil region" evidence="8">
    <location>
        <begin position="161"/>
        <end position="188"/>
    </location>
</feature>
<evidence type="ECO:0000256" key="8">
    <source>
        <dbReference type="SAM" id="Coils"/>
    </source>
</evidence>
<dbReference type="EMBL" id="FMYF01000001">
    <property type="protein sequence ID" value="SDB80033.1"/>
    <property type="molecule type" value="Genomic_DNA"/>
</dbReference>
<keyword evidence="6 9" id="KW-1133">Transmembrane helix</keyword>
<reference evidence="10 11" key="1">
    <citation type="submission" date="2016-06" db="EMBL/GenBank/DDBJ databases">
        <authorList>
            <person name="Olsen C.W."/>
            <person name="Carey S."/>
            <person name="Hinshaw L."/>
            <person name="Karasin A.I."/>
        </authorList>
    </citation>
    <scope>NUCLEOTIDE SEQUENCE [LARGE SCALE GENOMIC DNA]</scope>
    <source>
        <strain evidence="10 11">LZ-22</strain>
    </source>
</reference>
<dbReference type="STRING" id="1577474.GA0111570_101307"/>
<keyword evidence="3" id="KW-0813">Transport</keyword>
<evidence type="ECO:0000313" key="10">
    <source>
        <dbReference type="EMBL" id="SDB80033.1"/>
    </source>
</evidence>
<dbReference type="PANTHER" id="PTHR46494:SF1">
    <property type="entry name" value="CORA FAMILY METAL ION TRANSPORTER (EUROFUNG)"/>
    <property type="match status" value="1"/>
</dbReference>
<protein>
    <submittedName>
        <fullName evidence="10">Magnesium transporter</fullName>
    </submittedName>
</protein>
<evidence type="ECO:0000256" key="3">
    <source>
        <dbReference type="ARBA" id="ARBA00022448"/>
    </source>
</evidence>
<dbReference type="GO" id="GO:0015095">
    <property type="term" value="F:magnesium ion transmembrane transporter activity"/>
    <property type="evidence" value="ECO:0007669"/>
    <property type="project" value="TreeGrafter"/>
</dbReference>
<dbReference type="Pfam" id="PF01544">
    <property type="entry name" value="CorA"/>
    <property type="match status" value="1"/>
</dbReference>
<sequence length="334" mass="37479">MTEITSIARSRSWRGGLVVDDDVRPDEVAAAVQAADGLVWIDLLRPGVDELTELTEDLGLPATAVEDALEPWERPKVARHEDYLFFTVYAARLVPSEEGEVLGGRITTGRVSGIVTPRALLTIRIDDEFDMADVLRRWEESSDLLRFGSGALVHGLFDVVVDGHFDTIQQLDDEAERLEDLLFGQRRTSSAFIRQVFELRKHLVQVRRVVLPMREVVNTLLRHRAGESDGLDSWYDDLYDHVLRASEWTESLRDMVTTLFETNLSLQDSRLNQIMKKLAGWGAIIAVPTAITGWFGQNVPYWGFSQPFGVALSAGLIVATSAGLWAVFRANDWL</sequence>
<keyword evidence="7 9" id="KW-0472">Membrane</keyword>
<dbReference type="InterPro" id="IPR002523">
    <property type="entry name" value="MgTranspt_CorA/ZnTranspt_ZntB"/>
</dbReference>
<accession>A0A1G6GDX3</accession>
<comment type="subcellular location">
    <subcellularLocation>
        <location evidence="1">Cell membrane</location>
        <topology evidence="1">Multi-pass membrane protein</topology>
    </subcellularLocation>
</comment>
<evidence type="ECO:0000256" key="2">
    <source>
        <dbReference type="ARBA" id="ARBA00009765"/>
    </source>
</evidence>
<organism evidence="10 11">
    <name type="scientific">Raineyella antarctica</name>
    <dbReference type="NCBI Taxonomy" id="1577474"/>
    <lineage>
        <taxon>Bacteria</taxon>
        <taxon>Bacillati</taxon>
        <taxon>Actinomycetota</taxon>
        <taxon>Actinomycetes</taxon>
        <taxon>Propionibacteriales</taxon>
        <taxon>Propionibacteriaceae</taxon>
        <taxon>Raineyella</taxon>
    </lineage>
</organism>
<evidence type="ECO:0000313" key="11">
    <source>
        <dbReference type="Proteomes" id="UP000199086"/>
    </source>
</evidence>
<evidence type="ECO:0000256" key="7">
    <source>
        <dbReference type="ARBA" id="ARBA00023136"/>
    </source>
</evidence>
<comment type="similarity">
    <text evidence="2">Belongs to the CorA metal ion transporter (MIT) (TC 1.A.35) family.</text>
</comment>
<keyword evidence="4" id="KW-1003">Cell membrane</keyword>
<feature type="transmembrane region" description="Helical" evidence="9">
    <location>
        <begin position="308"/>
        <end position="328"/>
    </location>
</feature>
<proteinExistence type="inferred from homology"/>
<evidence type="ECO:0000256" key="6">
    <source>
        <dbReference type="ARBA" id="ARBA00022989"/>
    </source>
</evidence>
<evidence type="ECO:0000256" key="5">
    <source>
        <dbReference type="ARBA" id="ARBA00022692"/>
    </source>
</evidence>
<dbReference type="Gene3D" id="3.30.460.20">
    <property type="entry name" value="CorA soluble domain-like"/>
    <property type="match status" value="1"/>
</dbReference>
<dbReference type="SUPFAM" id="SSF143865">
    <property type="entry name" value="CorA soluble domain-like"/>
    <property type="match status" value="1"/>
</dbReference>
<dbReference type="CDD" id="cd12822">
    <property type="entry name" value="TmCorA-like"/>
    <property type="match status" value="1"/>
</dbReference>
<evidence type="ECO:0000256" key="1">
    <source>
        <dbReference type="ARBA" id="ARBA00004651"/>
    </source>
</evidence>
<dbReference type="RefSeq" id="WP_092605648.1">
    <property type="nucleotide sequence ID" value="NZ_FMYF01000001.1"/>
</dbReference>
<evidence type="ECO:0000256" key="9">
    <source>
        <dbReference type="SAM" id="Phobius"/>
    </source>
</evidence>
<evidence type="ECO:0000256" key="4">
    <source>
        <dbReference type="ARBA" id="ARBA00022475"/>
    </source>
</evidence>
<keyword evidence="8" id="KW-0175">Coiled coil</keyword>
<dbReference type="Gene3D" id="1.20.58.340">
    <property type="entry name" value="Magnesium transport protein CorA, transmembrane region"/>
    <property type="match status" value="2"/>
</dbReference>
<name>A0A1G6GDX3_9ACTN</name>
<keyword evidence="11" id="KW-1185">Reference proteome</keyword>
<dbReference type="GO" id="GO:0015087">
    <property type="term" value="F:cobalt ion transmembrane transporter activity"/>
    <property type="evidence" value="ECO:0007669"/>
    <property type="project" value="TreeGrafter"/>
</dbReference>
<dbReference type="InterPro" id="IPR045861">
    <property type="entry name" value="CorA_cytoplasmic_dom"/>
</dbReference>
<dbReference type="SUPFAM" id="SSF144083">
    <property type="entry name" value="Magnesium transport protein CorA, transmembrane region"/>
    <property type="match status" value="1"/>
</dbReference>
<dbReference type="PANTHER" id="PTHR46494">
    <property type="entry name" value="CORA FAMILY METAL ION TRANSPORTER (EUROFUNG)"/>
    <property type="match status" value="1"/>
</dbReference>
<gene>
    <name evidence="10" type="ORF">GA0111570_101307</name>
</gene>
<keyword evidence="5 9" id="KW-0812">Transmembrane</keyword>
<dbReference type="AlphaFoldDB" id="A0A1G6GDX3"/>
<dbReference type="OrthoDB" id="9803416at2"/>